<sequence length="125" mass="13819">MYETGPVIFSMSEVVEHSTTSYCRRVPIRGPPILDRNINFFGSVRLIPDRAQVSAWKHSHCIPIRPQALSEKVYVNYCESQRRPHSVPGSNSVRGVVLDSAELGRMTSTSTSAAGRGLISGSCRR</sequence>
<dbReference type="EMBL" id="JARK01001379">
    <property type="protein sequence ID" value="EYC13518.1"/>
    <property type="molecule type" value="Genomic_DNA"/>
</dbReference>
<comment type="caution">
    <text evidence="1">The sequence shown here is derived from an EMBL/GenBank/DDBJ whole genome shotgun (WGS) entry which is preliminary data.</text>
</comment>
<organism evidence="1 2">
    <name type="scientific">Ancylostoma ceylanicum</name>
    <dbReference type="NCBI Taxonomy" id="53326"/>
    <lineage>
        <taxon>Eukaryota</taxon>
        <taxon>Metazoa</taxon>
        <taxon>Ecdysozoa</taxon>
        <taxon>Nematoda</taxon>
        <taxon>Chromadorea</taxon>
        <taxon>Rhabditida</taxon>
        <taxon>Rhabditina</taxon>
        <taxon>Rhabditomorpha</taxon>
        <taxon>Strongyloidea</taxon>
        <taxon>Ancylostomatidae</taxon>
        <taxon>Ancylostomatinae</taxon>
        <taxon>Ancylostoma</taxon>
    </lineage>
</organism>
<evidence type="ECO:0000313" key="2">
    <source>
        <dbReference type="Proteomes" id="UP000024635"/>
    </source>
</evidence>
<accession>A0A016UFZ9</accession>
<gene>
    <name evidence="1" type="primary">Acey_s0043.g760</name>
    <name evidence="1" type="ORF">Y032_0043g760</name>
</gene>
<name>A0A016UFZ9_9BILA</name>
<proteinExistence type="predicted"/>
<reference evidence="2" key="1">
    <citation type="journal article" date="2015" name="Nat. Genet.">
        <title>The genome and transcriptome of the zoonotic hookworm Ancylostoma ceylanicum identify infection-specific gene families.</title>
        <authorList>
            <person name="Schwarz E.M."/>
            <person name="Hu Y."/>
            <person name="Antoshechkin I."/>
            <person name="Miller M.M."/>
            <person name="Sternberg P.W."/>
            <person name="Aroian R.V."/>
        </authorList>
    </citation>
    <scope>NUCLEOTIDE SEQUENCE</scope>
    <source>
        <strain evidence="2">HY135</strain>
    </source>
</reference>
<dbReference type="Proteomes" id="UP000024635">
    <property type="component" value="Unassembled WGS sequence"/>
</dbReference>
<evidence type="ECO:0000313" key="1">
    <source>
        <dbReference type="EMBL" id="EYC13518.1"/>
    </source>
</evidence>
<protein>
    <submittedName>
        <fullName evidence="1">Uncharacterized protein</fullName>
    </submittedName>
</protein>
<dbReference type="AlphaFoldDB" id="A0A016UFZ9"/>
<keyword evidence="2" id="KW-1185">Reference proteome</keyword>